<evidence type="ECO:0000256" key="1">
    <source>
        <dbReference type="ARBA" id="ARBA00005773"/>
    </source>
</evidence>
<dbReference type="AlphaFoldDB" id="T1GCC1"/>
<dbReference type="InterPro" id="IPR002666">
    <property type="entry name" value="Folate_carrier"/>
</dbReference>
<keyword evidence="2" id="KW-0812">Transmembrane</keyword>
<keyword evidence="4" id="KW-1185">Reference proteome</keyword>
<feature type="transmembrane region" description="Helical" evidence="2">
    <location>
        <begin position="70"/>
        <end position="90"/>
    </location>
</feature>
<proteinExistence type="inferred from homology"/>
<comment type="similarity">
    <text evidence="1">Belongs to the reduced folate carrier (RFC) transporter (TC 2.A.48) family.</text>
</comment>
<dbReference type="GO" id="GO:0005886">
    <property type="term" value="C:plasma membrane"/>
    <property type="evidence" value="ECO:0007669"/>
    <property type="project" value="TreeGrafter"/>
</dbReference>
<feature type="transmembrane region" description="Helical" evidence="2">
    <location>
        <begin position="44"/>
        <end position="64"/>
    </location>
</feature>
<dbReference type="Proteomes" id="UP000015102">
    <property type="component" value="Unassembled WGS sequence"/>
</dbReference>
<dbReference type="EMBL" id="CAQQ02156418">
    <property type="status" value="NOT_ANNOTATED_CDS"/>
    <property type="molecule type" value="Genomic_DNA"/>
</dbReference>
<accession>T1GCC1</accession>
<reference evidence="3" key="2">
    <citation type="submission" date="2015-06" db="UniProtKB">
        <authorList>
            <consortium name="EnsemblMetazoa"/>
        </authorList>
    </citation>
    <scope>IDENTIFICATION</scope>
</reference>
<keyword evidence="2" id="KW-0472">Membrane</keyword>
<dbReference type="Pfam" id="PF01770">
    <property type="entry name" value="Folate_carrier"/>
    <property type="match status" value="1"/>
</dbReference>
<dbReference type="GO" id="GO:0090482">
    <property type="term" value="F:vitamin transmembrane transporter activity"/>
    <property type="evidence" value="ECO:0007669"/>
    <property type="project" value="InterPro"/>
</dbReference>
<dbReference type="PANTHER" id="PTHR10686">
    <property type="entry name" value="FOLATE TRANSPORTER"/>
    <property type="match status" value="1"/>
</dbReference>
<sequence>MWEDINPNPSVAWNAASDALLTLFGAIFALVAGYYNAARYHKYLSFLLLSVVALVEAGAVFMISWTTNLYVSYVGYVVFGGVYGFAVTLTSSEVMRHLVKDSYGLVLESTLWLDFYYKPF</sequence>
<organism evidence="3 4">
    <name type="scientific">Megaselia scalaris</name>
    <name type="common">Humpbacked fly</name>
    <name type="synonym">Phora scalaris</name>
    <dbReference type="NCBI Taxonomy" id="36166"/>
    <lineage>
        <taxon>Eukaryota</taxon>
        <taxon>Metazoa</taxon>
        <taxon>Ecdysozoa</taxon>
        <taxon>Arthropoda</taxon>
        <taxon>Hexapoda</taxon>
        <taxon>Insecta</taxon>
        <taxon>Pterygota</taxon>
        <taxon>Neoptera</taxon>
        <taxon>Endopterygota</taxon>
        <taxon>Diptera</taxon>
        <taxon>Brachycera</taxon>
        <taxon>Muscomorpha</taxon>
        <taxon>Platypezoidea</taxon>
        <taxon>Phoridae</taxon>
        <taxon>Megaseliini</taxon>
        <taxon>Megaselia</taxon>
    </lineage>
</organism>
<evidence type="ECO:0000313" key="3">
    <source>
        <dbReference type="EnsemblMetazoa" id="MESCA000931-PA"/>
    </source>
</evidence>
<keyword evidence="2" id="KW-1133">Transmembrane helix</keyword>
<dbReference type="EnsemblMetazoa" id="MESCA000931-RA">
    <property type="protein sequence ID" value="MESCA000931-PA"/>
    <property type="gene ID" value="MESCA000931"/>
</dbReference>
<reference evidence="4" key="1">
    <citation type="submission" date="2013-02" db="EMBL/GenBank/DDBJ databases">
        <authorList>
            <person name="Hughes D."/>
        </authorList>
    </citation>
    <scope>NUCLEOTIDE SEQUENCE</scope>
    <source>
        <strain>Durham</strain>
        <strain evidence="4">NC isolate 2 -- Noor lab</strain>
    </source>
</reference>
<protein>
    <submittedName>
        <fullName evidence="3">Uncharacterized protein</fullName>
    </submittedName>
</protein>
<feature type="transmembrane region" description="Helical" evidence="2">
    <location>
        <begin position="20"/>
        <end position="37"/>
    </location>
</feature>
<name>T1GCC1_MEGSC</name>
<evidence type="ECO:0000313" key="4">
    <source>
        <dbReference type="Proteomes" id="UP000015102"/>
    </source>
</evidence>
<dbReference type="HOGENOM" id="CLU_2052291_0_0_1"/>
<dbReference type="PANTHER" id="PTHR10686:SF18">
    <property type="entry name" value="IP11787P-RELATED"/>
    <property type="match status" value="1"/>
</dbReference>
<evidence type="ECO:0000256" key="2">
    <source>
        <dbReference type="SAM" id="Phobius"/>
    </source>
</evidence>